<dbReference type="PANTHER" id="PTHR10000">
    <property type="entry name" value="PHOSPHOSERINE PHOSPHATASE"/>
    <property type="match status" value="1"/>
</dbReference>
<sequence length="270" mass="28291">MSRVRLVASDLDGTLLDAEGALTERTARSWRALWDQGIETVLVTARPPRWVDALAGITGAHGVVLCLNGAFVYDAAHRRVRSHHAMDPATVAEVAGRLRGIPGICFSAELADGAHREPCYSGGLPAGVTSNEMVSVGPIEEVPGPVGKILARSDALGPREFLARVRTLLGDTALLSTSCEGGLAEIGPSGITKASALETWCEGLGIDAADVWAFGDMPNDIPMLDWSGTGWAVANAHPDVLAVADRVCAENTREGVAEAIETLLERPAAP</sequence>
<organism evidence="1 2">
    <name type="scientific">Brachybacterium endophyticum</name>
    <dbReference type="NCBI Taxonomy" id="2182385"/>
    <lineage>
        <taxon>Bacteria</taxon>
        <taxon>Bacillati</taxon>
        <taxon>Actinomycetota</taxon>
        <taxon>Actinomycetes</taxon>
        <taxon>Micrococcales</taxon>
        <taxon>Dermabacteraceae</taxon>
        <taxon>Brachybacterium</taxon>
    </lineage>
</organism>
<dbReference type="InterPro" id="IPR036412">
    <property type="entry name" value="HAD-like_sf"/>
</dbReference>
<name>A0A2U2RNQ0_9MICO</name>
<dbReference type="GO" id="GO:0005829">
    <property type="term" value="C:cytosol"/>
    <property type="evidence" value="ECO:0007669"/>
    <property type="project" value="TreeGrafter"/>
</dbReference>
<dbReference type="SUPFAM" id="SSF56784">
    <property type="entry name" value="HAD-like"/>
    <property type="match status" value="1"/>
</dbReference>
<dbReference type="GO" id="GO:0016791">
    <property type="term" value="F:phosphatase activity"/>
    <property type="evidence" value="ECO:0007669"/>
    <property type="project" value="TreeGrafter"/>
</dbReference>
<gene>
    <name evidence="1" type="ORF">DEO23_02355</name>
</gene>
<evidence type="ECO:0000313" key="2">
    <source>
        <dbReference type="Proteomes" id="UP000245590"/>
    </source>
</evidence>
<dbReference type="RefSeq" id="WP_109274379.1">
    <property type="nucleotide sequence ID" value="NZ_QFKX01000001.1"/>
</dbReference>
<dbReference type="Gene3D" id="3.40.50.1000">
    <property type="entry name" value="HAD superfamily/HAD-like"/>
    <property type="match status" value="1"/>
</dbReference>
<dbReference type="EMBL" id="QFKX01000001">
    <property type="protein sequence ID" value="PWH07493.1"/>
    <property type="molecule type" value="Genomic_DNA"/>
</dbReference>
<reference evidence="1 2" key="1">
    <citation type="submission" date="2018-05" db="EMBL/GenBank/DDBJ databases">
        <title>Brachybacterium sp. M1HQ-2T, whole genome shotgun sequence.</title>
        <authorList>
            <person name="Tuo L."/>
        </authorList>
    </citation>
    <scope>NUCLEOTIDE SEQUENCE [LARGE SCALE GENOMIC DNA]</scope>
    <source>
        <strain evidence="1 2">M1HQ-2</strain>
    </source>
</reference>
<proteinExistence type="predicted"/>
<evidence type="ECO:0000313" key="1">
    <source>
        <dbReference type="EMBL" id="PWH07493.1"/>
    </source>
</evidence>
<protein>
    <submittedName>
        <fullName evidence="1">Haloacid dehalogenase</fullName>
    </submittedName>
</protein>
<dbReference type="Proteomes" id="UP000245590">
    <property type="component" value="Unassembled WGS sequence"/>
</dbReference>
<dbReference type="GO" id="GO:0000287">
    <property type="term" value="F:magnesium ion binding"/>
    <property type="evidence" value="ECO:0007669"/>
    <property type="project" value="TreeGrafter"/>
</dbReference>
<comment type="caution">
    <text evidence="1">The sequence shown here is derived from an EMBL/GenBank/DDBJ whole genome shotgun (WGS) entry which is preliminary data.</text>
</comment>
<dbReference type="OrthoDB" id="3180855at2"/>
<dbReference type="PANTHER" id="PTHR10000:SF8">
    <property type="entry name" value="HAD SUPERFAMILY HYDROLASE-LIKE, TYPE 3"/>
    <property type="match status" value="1"/>
</dbReference>
<dbReference type="Gene3D" id="3.30.1240.10">
    <property type="match status" value="1"/>
</dbReference>
<dbReference type="AlphaFoldDB" id="A0A2U2RNQ0"/>
<keyword evidence="2" id="KW-1185">Reference proteome</keyword>
<accession>A0A2U2RNQ0</accession>
<dbReference type="InterPro" id="IPR023214">
    <property type="entry name" value="HAD_sf"/>
</dbReference>
<dbReference type="Pfam" id="PF08282">
    <property type="entry name" value="Hydrolase_3"/>
    <property type="match status" value="1"/>
</dbReference>